<dbReference type="SUPFAM" id="SSF52540">
    <property type="entry name" value="P-loop containing nucleoside triphosphate hydrolases"/>
    <property type="match status" value="1"/>
</dbReference>
<gene>
    <name evidence="5" type="ORF">ER70_03980</name>
</gene>
<dbReference type="InterPro" id="IPR050763">
    <property type="entry name" value="ABC_transporter_ATP-binding"/>
</dbReference>
<comment type="caution">
    <text evidence="5">The sequence shown here is derived from an EMBL/GenBank/DDBJ whole genome shotgun (WGS) entry which is preliminary data.</text>
</comment>
<keyword evidence="3" id="KW-0547">Nucleotide-binding</keyword>
<dbReference type="PANTHER" id="PTHR42711:SF5">
    <property type="entry name" value="ABC TRANSPORTER ATP-BINDING PROTEIN NATA"/>
    <property type="match status" value="1"/>
</dbReference>
<dbReference type="EMBL" id="JNBW01000200">
    <property type="protein sequence ID" value="OJH15221.1"/>
    <property type="molecule type" value="Genomic_DNA"/>
</dbReference>
<evidence type="ECO:0000256" key="2">
    <source>
        <dbReference type="ARBA" id="ARBA00022448"/>
    </source>
</evidence>
<name>A0A1L8ZBV1_BORBI</name>
<dbReference type="AlphaFoldDB" id="A0A1L8ZBV1"/>
<comment type="similarity">
    <text evidence="1">Belongs to the ABC transporter superfamily.</text>
</comment>
<proteinExistence type="inferred from homology"/>
<feature type="non-terminal residue" evidence="5">
    <location>
        <position position="64"/>
    </location>
</feature>
<dbReference type="InterPro" id="IPR027417">
    <property type="entry name" value="P-loop_NTPase"/>
</dbReference>
<keyword evidence="2" id="KW-0813">Transport</keyword>
<dbReference type="GO" id="GO:0005524">
    <property type="term" value="F:ATP binding"/>
    <property type="evidence" value="ECO:0007669"/>
    <property type="project" value="UniProtKB-KW"/>
</dbReference>
<organism evidence="5">
    <name type="scientific">Borrelia bissettiae</name>
    <name type="common">Borreliella bissettiae</name>
    <dbReference type="NCBI Taxonomy" id="64897"/>
    <lineage>
        <taxon>Bacteria</taxon>
        <taxon>Pseudomonadati</taxon>
        <taxon>Spirochaetota</taxon>
        <taxon>Spirochaetia</taxon>
        <taxon>Spirochaetales</taxon>
        <taxon>Borreliaceae</taxon>
        <taxon>Borreliella</taxon>
    </lineage>
</organism>
<dbReference type="PANTHER" id="PTHR42711">
    <property type="entry name" value="ABC TRANSPORTER ATP-BINDING PROTEIN"/>
    <property type="match status" value="1"/>
</dbReference>
<evidence type="ECO:0000256" key="4">
    <source>
        <dbReference type="ARBA" id="ARBA00022840"/>
    </source>
</evidence>
<evidence type="ECO:0000313" key="5">
    <source>
        <dbReference type="EMBL" id="OJH15221.1"/>
    </source>
</evidence>
<sequence length="64" mass="7006">MFLKKKNKIKEIKESLNLNSINNVVLKADNIIKKYGEKFAVNGITIDIHKGEVVGLLGPNGAGK</sequence>
<accession>A0A1L8ZBV1</accession>
<protein>
    <submittedName>
        <fullName evidence="5">Sugar ABC transporter ATP-binding protein</fullName>
    </submittedName>
</protein>
<evidence type="ECO:0000256" key="1">
    <source>
        <dbReference type="ARBA" id="ARBA00005417"/>
    </source>
</evidence>
<reference evidence="5" key="1">
    <citation type="journal article" date="2015" name="Microbiology">
        <title>Similarities in murine infection and immune response to Borrelia bissettii and Borrelia burgdorferi sensu stricto.</title>
        <authorList>
            <person name="Leydet B.F.Jr."/>
            <person name="Liang F.T."/>
        </authorList>
    </citation>
    <scope>NUCLEOTIDE SEQUENCE [LARGE SCALE GENOMIC DNA]</scope>
    <source>
        <strain evidence="5">CO275</strain>
    </source>
</reference>
<dbReference type="Gene3D" id="3.40.50.300">
    <property type="entry name" value="P-loop containing nucleotide triphosphate hydrolases"/>
    <property type="match status" value="1"/>
</dbReference>
<evidence type="ECO:0000256" key="3">
    <source>
        <dbReference type="ARBA" id="ARBA00022741"/>
    </source>
</evidence>
<reference evidence="5" key="2">
    <citation type="submission" date="2015-07" db="EMBL/GenBank/DDBJ databases">
        <authorList>
            <person name="Noorani M."/>
        </authorList>
    </citation>
    <scope>NUCLEOTIDE SEQUENCE</scope>
    <source>
        <strain evidence="5">CO275</strain>
    </source>
</reference>
<keyword evidence="4 5" id="KW-0067">ATP-binding</keyword>